<feature type="region of interest" description="Disordered" evidence="1">
    <location>
        <begin position="292"/>
        <end position="387"/>
    </location>
</feature>
<keyword evidence="2" id="KW-1185">Reference proteome</keyword>
<organism evidence="2 3">
    <name type="scientific">Caenorhabditis tropicalis</name>
    <dbReference type="NCBI Taxonomy" id="1561998"/>
    <lineage>
        <taxon>Eukaryota</taxon>
        <taxon>Metazoa</taxon>
        <taxon>Ecdysozoa</taxon>
        <taxon>Nematoda</taxon>
        <taxon>Chromadorea</taxon>
        <taxon>Rhabditida</taxon>
        <taxon>Rhabditina</taxon>
        <taxon>Rhabditomorpha</taxon>
        <taxon>Rhabditoidea</taxon>
        <taxon>Rhabditidae</taxon>
        <taxon>Peloderinae</taxon>
        <taxon>Caenorhabditis</taxon>
    </lineage>
</organism>
<reference evidence="3" key="1">
    <citation type="submission" date="2016-11" db="UniProtKB">
        <authorList>
            <consortium name="WormBaseParasite"/>
        </authorList>
    </citation>
    <scope>IDENTIFICATION</scope>
</reference>
<evidence type="ECO:0000313" key="3">
    <source>
        <dbReference type="WBParaSite" id="Csp11.Scaffold598.g5338.t1"/>
    </source>
</evidence>
<evidence type="ECO:0000256" key="1">
    <source>
        <dbReference type="SAM" id="MobiDB-lite"/>
    </source>
</evidence>
<protein>
    <submittedName>
        <fullName evidence="3">TPX2 domain-containing protein</fullName>
    </submittedName>
</protein>
<feature type="compositionally biased region" description="Low complexity" evidence="1">
    <location>
        <begin position="85"/>
        <end position="99"/>
    </location>
</feature>
<dbReference type="WBParaSite" id="Csp11.Scaffold598.g5338.t1">
    <property type="protein sequence ID" value="Csp11.Scaffold598.g5338.t1"/>
    <property type="gene ID" value="Csp11.Scaffold598.g5338"/>
</dbReference>
<feature type="region of interest" description="Disordered" evidence="1">
    <location>
        <begin position="85"/>
        <end position="280"/>
    </location>
</feature>
<accession>A0A1I7TF52</accession>
<feature type="compositionally biased region" description="Polar residues" evidence="1">
    <location>
        <begin position="358"/>
        <end position="372"/>
    </location>
</feature>
<dbReference type="Proteomes" id="UP000095282">
    <property type="component" value="Unplaced"/>
</dbReference>
<evidence type="ECO:0000313" key="2">
    <source>
        <dbReference type="Proteomes" id="UP000095282"/>
    </source>
</evidence>
<sequence length="413" mass="45425">MNKNQTIQEFDENFFSSFAVPKVKDYSRLSSSPSRDQPCDTSYFEKNFLNTDTMPSDTPIKMRMPPAEADAEAIPVVTSFLSSSTSSISSEATAAQKAPAPKEPPLRIAPSDSHIIESFEKLTMFGPKSPEQRLSQRRRSEQKKKEEEKRRSQIPNRPPSVTRSRHNSVTRTVSAPIPAPSGGGVVTRSMAARAAEAKPPVRRSVMPLKVAQKTPLASKPEPTGDRSRDRTRRTNTTAMRRSVMPVVPRASSASRATTVKAPQTPRTARPLATANRSSILRMNMNKVSEAAKVEAAARPAMPRHRQPLRVNPGSPSIQAVKKPSERPAAPTTVTRARSVDRQPPQGTPKVSRTDVFNRLSTPKVSATTPARSSQHDDASIRKSAVRPVPSYVYKVVGNKGYAGDDEKRKPWIY</sequence>
<dbReference type="eggNOG" id="ENOG502TFT4">
    <property type="taxonomic scope" value="Eukaryota"/>
</dbReference>
<proteinExistence type="predicted"/>
<name>A0A1I7TF52_9PELO</name>
<dbReference type="STRING" id="1561998.A0A1I7TF52"/>
<dbReference type="AlphaFoldDB" id="A0A1I7TF52"/>
<feature type="compositionally biased region" description="Polar residues" evidence="1">
    <location>
        <begin position="251"/>
        <end position="266"/>
    </location>
</feature>